<dbReference type="Gene3D" id="3.40.50.720">
    <property type="entry name" value="NAD(P)-binding Rossmann-like Domain"/>
    <property type="match status" value="1"/>
</dbReference>
<gene>
    <name evidence="3" type="ORF">GRAN_3230</name>
</gene>
<dbReference type="NCBIfam" id="NF005559">
    <property type="entry name" value="PRK07231.1"/>
    <property type="match status" value="1"/>
</dbReference>
<evidence type="ECO:0000256" key="1">
    <source>
        <dbReference type="ARBA" id="ARBA00006484"/>
    </source>
</evidence>
<sequence>MSDRLKGKVAIVTGSTSGIGQAIAIRFGQEGASVVVDYREHMEGANDTKAAIEAAGSKCILVKSDVSKQPDTQNLVDQAWSQLGACDILVNNAGIEKNAPFVDITEADYDAVMDVNLKGAFFITQFFVRRLKEAKKPGRVINISSVHEDMVFPNFTTYCCSKGGMRMMMRNLAVELGPLGITVNNIAPGAINTPINASLLQDKPKLNALLANIPLGRLGNPDEVAGLAVLLAGEEGGYTTGSTFVVDGGLMRNYHEQ</sequence>
<comment type="similarity">
    <text evidence="1">Belongs to the short-chain dehydrogenases/reductases (SDR) family.</text>
</comment>
<dbReference type="InterPro" id="IPR002347">
    <property type="entry name" value="SDR_fam"/>
</dbReference>
<dbReference type="PANTHER" id="PTHR43639:SF1">
    <property type="entry name" value="SHORT-CHAIN DEHYDROGENASE_REDUCTASE FAMILY PROTEIN"/>
    <property type="match status" value="1"/>
</dbReference>
<evidence type="ECO:0000313" key="3">
    <source>
        <dbReference type="EMBL" id="RXH56373.1"/>
    </source>
</evidence>
<keyword evidence="4" id="KW-1185">Reference proteome</keyword>
<evidence type="ECO:0000313" key="4">
    <source>
        <dbReference type="Proteomes" id="UP000289437"/>
    </source>
</evidence>
<comment type="caution">
    <text evidence="3">The sequence shown here is derived from an EMBL/GenBank/DDBJ whole genome shotgun (WGS) entry which is preliminary data.</text>
</comment>
<dbReference type="EMBL" id="RDSM01000002">
    <property type="protein sequence ID" value="RXH56373.1"/>
    <property type="molecule type" value="Genomic_DNA"/>
</dbReference>
<dbReference type="Proteomes" id="UP000289437">
    <property type="component" value="Unassembled WGS sequence"/>
</dbReference>
<dbReference type="PRINTS" id="PR00081">
    <property type="entry name" value="GDHRDH"/>
</dbReference>
<dbReference type="RefSeq" id="WP_128913845.1">
    <property type="nucleotide sequence ID" value="NZ_RDSM01000002.1"/>
</dbReference>
<evidence type="ECO:0000256" key="2">
    <source>
        <dbReference type="ARBA" id="ARBA00023002"/>
    </source>
</evidence>
<dbReference type="SUPFAM" id="SSF51735">
    <property type="entry name" value="NAD(P)-binding Rossmann-fold domains"/>
    <property type="match status" value="1"/>
</dbReference>
<dbReference type="FunFam" id="3.40.50.720:FF:000084">
    <property type="entry name" value="Short-chain dehydrogenase reductase"/>
    <property type="match status" value="1"/>
</dbReference>
<dbReference type="AlphaFoldDB" id="A0A4Q0SYN5"/>
<organism evidence="3 4">
    <name type="scientific">Granulicella sibirica</name>
    <dbReference type="NCBI Taxonomy" id="2479048"/>
    <lineage>
        <taxon>Bacteria</taxon>
        <taxon>Pseudomonadati</taxon>
        <taxon>Acidobacteriota</taxon>
        <taxon>Terriglobia</taxon>
        <taxon>Terriglobales</taxon>
        <taxon>Acidobacteriaceae</taxon>
        <taxon>Granulicella</taxon>
    </lineage>
</organism>
<dbReference type="OrthoDB" id="9803333at2"/>
<dbReference type="Pfam" id="PF13561">
    <property type="entry name" value="adh_short_C2"/>
    <property type="match status" value="1"/>
</dbReference>
<dbReference type="GO" id="GO:0016491">
    <property type="term" value="F:oxidoreductase activity"/>
    <property type="evidence" value="ECO:0007669"/>
    <property type="project" value="UniProtKB-KW"/>
</dbReference>
<dbReference type="PANTHER" id="PTHR43639">
    <property type="entry name" value="OXIDOREDUCTASE, SHORT-CHAIN DEHYDROGENASE/REDUCTASE FAMILY (AFU_ORTHOLOGUE AFUA_5G02870)"/>
    <property type="match status" value="1"/>
</dbReference>
<name>A0A4Q0SYN5_9BACT</name>
<dbReference type="PROSITE" id="PS00061">
    <property type="entry name" value="ADH_SHORT"/>
    <property type="match status" value="1"/>
</dbReference>
<protein>
    <submittedName>
        <fullName evidence="3">3-oxoacyl-[acyl-carrier protein] reductase</fullName>
    </submittedName>
</protein>
<dbReference type="InterPro" id="IPR020904">
    <property type="entry name" value="Sc_DH/Rdtase_CS"/>
</dbReference>
<proteinExistence type="inferred from homology"/>
<dbReference type="InterPro" id="IPR036291">
    <property type="entry name" value="NAD(P)-bd_dom_sf"/>
</dbReference>
<reference evidence="4" key="2">
    <citation type="submission" date="2019-02" db="EMBL/GenBank/DDBJ databases">
        <title>Granulicella sibirica sp. nov., a psychrotolerant acidobacterium isolated from an organic soil layer in forested tundra, West Siberia.</title>
        <authorList>
            <person name="Oshkin I.Y."/>
            <person name="Kulichevskaya I.S."/>
            <person name="Rijpstra W.I.C."/>
            <person name="Sinninghe Damste J.S."/>
            <person name="Rakitin A.L."/>
            <person name="Ravin N.V."/>
            <person name="Dedysh S.N."/>
        </authorList>
    </citation>
    <scope>NUCLEOTIDE SEQUENCE [LARGE SCALE GENOMIC DNA]</scope>
    <source>
        <strain evidence="4">AF10</strain>
    </source>
</reference>
<accession>A0A4Q0SYN5</accession>
<reference evidence="3 4" key="1">
    <citation type="submission" date="2018-11" db="EMBL/GenBank/DDBJ databases">
        <authorList>
            <person name="Mardanov A.V."/>
            <person name="Ravin N.V."/>
            <person name="Dedysh S.N."/>
        </authorList>
    </citation>
    <scope>NUCLEOTIDE SEQUENCE [LARGE SCALE GENOMIC DNA]</scope>
    <source>
        <strain evidence="3 4">AF10</strain>
    </source>
</reference>
<keyword evidence="2" id="KW-0560">Oxidoreductase</keyword>
<dbReference type="PRINTS" id="PR00080">
    <property type="entry name" value="SDRFAMILY"/>
</dbReference>